<evidence type="ECO:0000313" key="1">
    <source>
        <dbReference type="EMBL" id="XAG75365.1"/>
    </source>
</evidence>
<proteinExistence type="predicted"/>
<organism evidence="1">
    <name type="scientific">bacterium 19NY04SH03</name>
    <dbReference type="NCBI Taxonomy" id="2920647"/>
    <lineage>
        <taxon>Bacteria</taxon>
    </lineage>
</organism>
<accession>A0AAU6UNE5</accession>
<protein>
    <submittedName>
        <fullName evidence="1">DUF2971 domain-containing protein</fullName>
    </submittedName>
</protein>
<dbReference type="Pfam" id="PF11185">
    <property type="entry name" value="DUF2971"/>
    <property type="match status" value="1"/>
</dbReference>
<gene>
    <name evidence="1" type="ORF">MRN42_18105</name>
</gene>
<dbReference type="InterPro" id="IPR021352">
    <property type="entry name" value="DUF2971"/>
</dbReference>
<reference evidence="1" key="1">
    <citation type="submission" date="2022-03" db="EMBL/GenBank/DDBJ databases">
        <title>Sea Food Isolates.</title>
        <authorList>
            <person name="Li c."/>
        </authorList>
    </citation>
    <scope>NUCLEOTIDE SEQUENCE</scope>
    <source>
        <strain evidence="1">19NY04SH03</strain>
    </source>
</reference>
<name>A0AAU6UNE5_UNCXX</name>
<dbReference type="AlphaFoldDB" id="A0AAU6UNE5"/>
<sequence length="156" mass="18017">MWSHYAHGLRGFCIKYNQQKLIDGIYKKMGKKVGFCQMQYRELSKLNFDELIFSTASQANKNEEHDVIQFGEIVNTKSKDWAYENEFRLIFPKENSVSIDSSSIEEVIIGGKMPEVKVNTLFSILKGNKNINCPIYKADICSDTFKIKKELVMKSI</sequence>
<dbReference type="EMBL" id="CP095347">
    <property type="protein sequence ID" value="XAG75365.1"/>
    <property type="molecule type" value="Genomic_DNA"/>
</dbReference>